<dbReference type="EMBL" id="JASPKY010000024">
    <property type="protein sequence ID" value="KAK9752039.1"/>
    <property type="molecule type" value="Genomic_DNA"/>
</dbReference>
<name>A0AAW1N0H8_POPJA</name>
<dbReference type="AlphaFoldDB" id="A0AAW1N0H8"/>
<reference evidence="1 2" key="1">
    <citation type="journal article" date="2024" name="BMC Genomics">
        <title>De novo assembly and annotation of Popillia japonica's genome with initial clues to its potential as an invasive pest.</title>
        <authorList>
            <person name="Cucini C."/>
            <person name="Boschi S."/>
            <person name="Funari R."/>
            <person name="Cardaioli E."/>
            <person name="Iannotti N."/>
            <person name="Marturano G."/>
            <person name="Paoli F."/>
            <person name="Bruttini M."/>
            <person name="Carapelli A."/>
            <person name="Frati F."/>
            <person name="Nardi F."/>
        </authorList>
    </citation>
    <scope>NUCLEOTIDE SEQUENCE [LARGE SCALE GENOMIC DNA]</scope>
    <source>
        <strain evidence="1">DMR45628</strain>
    </source>
</reference>
<organism evidence="1 2">
    <name type="scientific">Popillia japonica</name>
    <name type="common">Japanese beetle</name>
    <dbReference type="NCBI Taxonomy" id="7064"/>
    <lineage>
        <taxon>Eukaryota</taxon>
        <taxon>Metazoa</taxon>
        <taxon>Ecdysozoa</taxon>
        <taxon>Arthropoda</taxon>
        <taxon>Hexapoda</taxon>
        <taxon>Insecta</taxon>
        <taxon>Pterygota</taxon>
        <taxon>Neoptera</taxon>
        <taxon>Endopterygota</taxon>
        <taxon>Coleoptera</taxon>
        <taxon>Polyphaga</taxon>
        <taxon>Scarabaeiformia</taxon>
        <taxon>Scarabaeidae</taxon>
        <taxon>Rutelinae</taxon>
        <taxon>Popillia</taxon>
    </lineage>
</organism>
<comment type="caution">
    <text evidence="1">The sequence shown here is derived from an EMBL/GenBank/DDBJ whole genome shotgun (WGS) entry which is preliminary data.</text>
</comment>
<keyword evidence="2" id="KW-1185">Reference proteome</keyword>
<sequence>MADRFVIIDFQWYTLSGERVVPKELASCDNNFRRSHFVFKPVLNFGSLSSTDQRTARYVYNYHHCLPWDGGNTSLGEFDDIIKFLCFNMEKIYVKGKEKANYIKAIVNKPVIELEHAGRIKRDKPSCMFHVGNYCVCALTNVENLYNFLSGN</sequence>
<protein>
    <submittedName>
        <fullName evidence="1">Uncharacterized protein</fullName>
    </submittedName>
</protein>
<proteinExistence type="predicted"/>
<dbReference type="Proteomes" id="UP001458880">
    <property type="component" value="Unassembled WGS sequence"/>
</dbReference>
<accession>A0AAW1N0H8</accession>
<evidence type="ECO:0000313" key="1">
    <source>
        <dbReference type="EMBL" id="KAK9752039.1"/>
    </source>
</evidence>
<evidence type="ECO:0000313" key="2">
    <source>
        <dbReference type="Proteomes" id="UP001458880"/>
    </source>
</evidence>
<gene>
    <name evidence="1" type="ORF">QE152_g4562</name>
</gene>